<reference evidence="1 2" key="1">
    <citation type="submission" date="2016-10" db="EMBL/GenBank/DDBJ databases">
        <authorList>
            <person name="de Groot N.N."/>
        </authorList>
    </citation>
    <scope>NUCLEOTIDE SEQUENCE [LARGE SCALE GENOMIC DNA]</scope>
    <source>
        <strain evidence="1 2">ATCC 35022</strain>
    </source>
</reference>
<dbReference type="Proteomes" id="UP000199071">
    <property type="component" value="Unassembled WGS sequence"/>
</dbReference>
<proteinExistence type="predicted"/>
<name>A0A1G6CTE6_9HYPH</name>
<dbReference type="EMBL" id="FMXQ01000005">
    <property type="protein sequence ID" value="SDB36157.1"/>
    <property type="molecule type" value="Genomic_DNA"/>
</dbReference>
<dbReference type="AlphaFoldDB" id="A0A1G6CTE6"/>
<dbReference type="RefSeq" id="WP_090876986.1">
    <property type="nucleotide sequence ID" value="NZ_FMXQ01000005.1"/>
</dbReference>
<gene>
    <name evidence="1" type="ORF">SAMN02982931_02726</name>
</gene>
<evidence type="ECO:0000313" key="1">
    <source>
        <dbReference type="EMBL" id="SDB36157.1"/>
    </source>
</evidence>
<sequence>MAKGEIDSDGWPAALRPAIASYWAEDAGLSPAEVAAAVLDRATAACHVGDTWTGCGLTITIDSVDNRHGNAALVAFSIARDGERRTGALSLVAMTDGWVRAEVLIDGARWLTARAELVYEEIEFWPAGAEDHTADGEAPGRIGKHGTWAQLDRDRWPQLAGTGERWLAVELVGA</sequence>
<evidence type="ECO:0000313" key="2">
    <source>
        <dbReference type="Proteomes" id="UP000199071"/>
    </source>
</evidence>
<protein>
    <submittedName>
        <fullName evidence="1">Uncharacterized protein</fullName>
    </submittedName>
</protein>
<keyword evidence="2" id="KW-1185">Reference proteome</keyword>
<accession>A0A1G6CTE6</accession>
<organism evidence="1 2">
    <name type="scientific">Bauldia litoralis</name>
    <dbReference type="NCBI Taxonomy" id="665467"/>
    <lineage>
        <taxon>Bacteria</taxon>
        <taxon>Pseudomonadati</taxon>
        <taxon>Pseudomonadota</taxon>
        <taxon>Alphaproteobacteria</taxon>
        <taxon>Hyphomicrobiales</taxon>
        <taxon>Kaistiaceae</taxon>
        <taxon>Bauldia</taxon>
    </lineage>
</organism>
<dbReference type="STRING" id="665467.SAMN02982931_02726"/>
<dbReference type="OrthoDB" id="7961542at2"/>